<evidence type="ECO:0000313" key="8">
    <source>
        <dbReference type="EMBL" id="AEF93830.1"/>
    </source>
</evidence>
<dbReference type="RefSeq" id="WP_013809943.1">
    <property type="nucleotide sequence ID" value="NC_015565.1"/>
</dbReference>
<feature type="transmembrane region" description="Helical" evidence="6">
    <location>
        <begin position="110"/>
        <end position="131"/>
    </location>
</feature>
<evidence type="ECO:0000256" key="3">
    <source>
        <dbReference type="ARBA" id="ARBA00022692"/>
    </source>
</evidence>
<protein>
    <submittedName>
        <fullName evidence="8">Major facilitator superfamily MFS_1</fullName>
    </submittedName>
</protein>
<dbReference type="PROSITE" id="PS00217">
    <property type="entry name" value="SUGAR_TRANSPORT_2"/>
    <property type="match status" value="1"/>
</dbReference>
<name>F6B9Y2_DESCC</name>
<evidence type="ECO:0000256" key="1">
    <source>
        <dbReference type="ARBA" id="ARBA00004651"/>
    </source>
</evidence>
<feature type="transmembrane region" description="Helical" evidence="6">
    <location>
        <begin position="49"/>
        <end position="72"/>
    </location>
</feature>
<evidence type="ECO:0000256" key="5">
    <source>
        <dbReference type="ARBA" id="ARBA00023136"/>
    </source>
</evidence>
<dbReference type="InterPro" id="IPR005828">
    <property type="entry name" value="MFS_sugar_transport-like"/>
</dbReference>
<dbReference type="InterPro" id="IPR005829">
    <property type="entry name" value="Sugar_transporter_CS"/>
</dbReference>
<feature type="transmembrane region" description="Helical" evidence="6">
    <location>
        <begin position="84"/>
        <end position="104"/>
    </location>
</feature>
<accession>F6B9Y2</accession>
<evidence type="ECO:0000259" key="7">
    <source>
        <dbReference type="PROSITE" id="PS50850"/>
    </source>
</evidence>
<feature type="transmembrane region" description="Helical" evidence="6">
    <location>
        <begin position="169"/>
        <end position="188"/>
    </location>
</feature>
<feature type="transmembrane region" description="Helical" evidence="6">
    <location>
        <begin position="406"/>
        <end position="430"/>
    </location>
</feature>
<dbReference type="SUPFAM" id="SSF103473">
    <property type="entry name" value="MFS general substrate transporter"/>
    <property type="match status" value="1"/>
</dbReference>
<dbReference type="eggNOG" id="COG2814">
    <property type="taxonomic scope" value="Bacteria"/>
</dbReference>
<dbReference type="Pfam" id="PF00083">
    <property type="entry name" value="Sugar_tr"/>
    <property type="match status" value="1"/>
</dbReference>
<feature type="transmembrane region" description="Helical" evidence="6">
    <location>
        <begin position="253"/>
        <end position="275"/>
    </location>
</feature>
<keyword evidence="3 6" id="KW-0812">Transmembrane</keyword>
<feature type="transmembrane region" description="Helical" evidence="6">
    <location>
        <begin position="339"/>
        <end position="363"/>
    </location>
</feature>
<keyword evidence="5 6" id="KW-0472">Membrane</keyword>
<evidence type="ECO:0000313" key="9">
    <source>
        <dbReference type="Proteomes" id="UP000009226"/>
    </source>
</evidence>
<evidence type="ECO:0000256" key="2">
    <source>
        <dbReference type="ARBA" id="ARBA00022448"/>
    </source>
</evidence>
<sequence>MNIAQRLDRLPLIPAHWSILMATGIGWMFDAMDVGLVSFVMPALQKDWNLLPTELGLIGSLGMIGMAIGAAVSGSLADRWGRRTVILFTLVLFGLATGLAGLATGLTMMLVARFLVGLGLGGELPVASTLVSELSPASVRGRMVVLLESFWAWGWIIAALVSYLLIPQYGWRIAFLIGVAPALFAAYMRKIIPESPRFLQQVGRYEEADAIVSRLEQAAGIKTEVKDTGTDLVKEKKFPLAELWSDSLRRRTLTLWILWLGINFGYYGFVTWIPTLLVGKGFLIIKSLQYVLIMTLAQLPGYFSAAYLIEVIGRKAVLIIYLTGTAVAAYFFGQSSTVIQIMIWGCFLYFFSLGAWGAVYAYTPENYPTRARGTGSGWAAAVGRVGAIAAPYLVGFIYQSLGKENGYISVFVMLTAVFAVTALVVLILGVETLEKPLEE</sequence>
<dbReference type="InterPro" id="IPR036259">
    <property type="entry name" value="MFS_trans_sf"/>
</dbReference>
<dbReference type="KEGG" id="dca:Desca_0954"/>
<comment type="subcellular location">
    <subcellularLocation>
        <location evidence="1">Cell membrane</location>
        <topology evidence="1">Multi-pass membrane protein</topology>
    </subcellularLocation>
</comment>
<dbReference type="InterPro" id="IPR020846">
    <property type="entry name" value="MFS_dom"/>
</dbReference>
<dbReference type="PANTHER" id="PTHR23511">
    <property type="entry name" value="SYNAPTIC VESICLE GLYCOPROTEIN 2"/>
    <property type="match status" value="1"/>
</dbReference>
<keyword evidence="4 6" id="KW-1133">Transmembrane helix</keyword>
<dbReference type="STRING" id="868595.Desca_0954"/>
<dbReference type="GO" id="GO:0022857">
    <property type="term" value="F:transmembrane transporter activity"/>
    <property type="evidence" value="ECO:0007669"/>
    <property type="project" value="InterPro"/>
</dbReference>
<dbReference type="GO" id="GO:0005886">
    <property type="term" value="C:plasma membrane"/>
    <property type="evidence" value="ECO:0007669"/>
    <property type="project" value="UniProtKB-SubCell"/>
</dbReference>
<dbReference type="PROSITE" id="PS50850">
    <property type="entry name" value="MFS"/>
    <property type="match status" value="1"/>
</dbReference>
<organism evidence="8 9">
    <name type="scientific">Desulfotomaculum nigrificans (strain DSM 14880 / VKM B-2319 / CO-1-SRB)</name>
    <name type="common">Desulfotomaculum carboxydivorans</name>
    <dbReference type="NCBI Taxonomy" id="868595"/>
    <lineage>
        <taxon>Bacteria</taxon>
        <taxon>Bacillati</taxon>
        <taxon>Bacillota</taxon>
        <taxon>Clostridia</taxon>
        <taxon>Eubacteriales</taxon>
        <taxon>Desulfotomaculaceae</taxon>
        <taxon>Desulfotomaculum</taxon>
    </lineage>
</organism>
<keyword evidence="2" id="KW-0813">Transport</keyword>
<feature type="transmembrane region" description="Helical" evidence="6">
    <location>
        <begin position="143"/>
        <end position="163"/>
    </location>
</feature>
<feature type="transmembrane region" description="Helical" evidence="6">
    <location>
        <begin position="287"/>
        <end position="309"/>
    </location>
</feature>
<evidence type="ECO:0000256" key="4">
    <source>
        <dbReference type="ARBA" id="ARBA00022989"/>
    </source>
</evidence>
<dbReference type="HOGENOM" id="CLU_001265_46_6_9"/>
<gene>
    <name evidence="8" type="ordered locus">Desca_0954</name>
</gene>
<dbReference type="Proteomes" id="UP000009226">
    <property type="component" value="Chromosome"/>
</dbReference>
<dbReference type="CDD" id="cd17316">
    <property type="entry name" value="MFS_SV2_like"/>
    <property type="match status" value="1"/>
</dbReference>
<dbReference type="PANTHER" id="PTHR23511:SF34">
    <property type="entry name" value="SYNAPTIC VESICLE GLYCOPROTEIN 2"/>
    <property type="match status" value="1"/>
</dbReference>
<dbReference type="EMBL" id="CP002736">
    <property type="protein sequence ID" value="AEF93830.1"/>
    <property type="molecule type" value="Genomic_DNA"/>
</dbReference>
<keyword evidence="9" id="KW-1185">Reference proteome</keyword>
<reference evidence="8" key="1">
    <citation type="submission" date="2011-05" db="EMBL/GenBank/DDBJ databases">
        <title>Complete sequence of Desulfotomaculum carboxydivorans CO-1-SRB.</title>
        <authorList>
            <consortium name="US DOE Joint Genome Institute"/>
            <person name="Lucas S."/>
            <person name="Han J."/>
            <person name="Lapidus A."/>
            <person name="Cheng J.-F."/>
            <person name="Goodwin L."/>
            <person name="Pitluck S."/>
            <person name="Peters L."/>
            <person name="Mikhailova N."/>
            <person name="Lu M."/>
            <person name="Han C."/>
            <person name="Tapia R."/>
            <person name="Land M."/>
            <person name="Hauser L."/>
            <person name="Kyrpides N."/>
            <person name="Ivanova N."/>
            <person name="Pagani I."/>
            <person name="Stams A."/>
            <person name="Plugge C."/>
            <person name="Muyzer G."/>
            <person name="Kuever J."/>
            <person name="Parshina S."/>
            <person name="Ivanova A."/>
            <person name="Nazina T."/>
            <person name="Woyke T."/>
        </authorList>
    </citation>
    <scope>NUCLEOTIDE SEQUENCE [LARGE SCALE GENOMIC DNA]</scope>
    <source>
        <strain evidence="8">CO-1-SRB</strain>
    </source>
</reference>
<feature type="transmembrane region" description="Helical" evidence="6">
    <location>
        <begin position="375"/>
        <end position="394"/>
    </location>
</feature>
<feature type="transmembrane region" description="Helical" evidence="6">
    <location>
        <begin position="316"/>
        <end position="333"/>
    </location>
</feature>
<feature type="domain" description="Major facilitator superfamily (MFS) profile" evidence="7">
    <location>
        <begin position="19"/>
        <end position="433"/>
    </location>
</feature>
<dbReference type="AlphaFoldDB" id="F6B9Y2"/>
<proteinExistence type="predicted"/>
<evidence type="ECO:0000256" key="6">
    <source>
        <dbReference type="SAM" id="Phobius"/>
    </source>
</evidence>
<feature type="transmembrane region" description="Helical" evidence="6">
    <location>
        <begin position="12"/>
        <end position="29"/>
    </location>
</feature>
<dbReference type="Gene3D" id="1.20.1250.20">
    <property type="entry name" value="MFS general substrate transporter like domains"/>
    <property type="match status" value="1"/>
</dbReference>